<evidence type="ECO:0000256" key="20">
    <source>
        <dbReference type="SAM" id="SignalP"/>
    </source>
</evidence>
<keyword evidence="10 19" id="KW-1133">Transmembrane helix</keyword>
<dbReference type="PANTHER" id="PTHR13041">
    <property type="entry name" value="JTB PROTEIN-RELATED"/>
    <property type="match status" value="1"/>
</dbReference>
<feature type="chain" id="PRO_5027565880" description="Protein JTB" evidence="20">
    <location>
        <begin position="29"/>
        <end position="147"/>
    </location>
</feature>
<keyword evidence="8 20" id="KW-0732">Signal</keyword>
<evidence type="ECO:0000256" key="16">
    <source>
        <dbReference type="ARBA" id="ARBA00060886"/>
    </source>
</evidence>
<sequence>MSASLRLSKPVLLIFFTYSSLQCLSVSAAENSKLKSSAQAVTSSEECWLQEKYEVVEKCRPCKQFELTSNSIPVCSVTGYVEKVSCKSSGEVYRSCHNMRAEERAFWTFEGVWFGVFVAGYIAVFLRQRILDGAATAKVHKQIANSV</sequence>
<comment type="subcellular location">
    <subcellularLocation>
        <location evidence="3">Cytoplasm</location>
        <location evidence="3">Cytoskeleton</location>
        <location evidence="3">Microtubule organizing center</location>
        <location evidence="3">Centrosome</location>
    </subcellularLocation>
    <subcellularLocation>
        <location evidence="2">Cytoplasm</location>
        <location evidence="2">Cytoskeleton</location>
        <location evidence="2">Spindle</location>
    </subcellularLocation>
    <subcellularLocation>
        <location evidence="4">Membrane</location>
        <topology evidence="4">Single-pass type I membrane protein</topology>
    </subcellularLocation>
    <subcellularLocation>
        <location evidence="1">Mitochondrion</location>
    </subcellularLocation>
</comment>
<dbReference type="RefSeq" id="XP_019625407.1">
    <property type="nucleotide sequence ID" value="XM_019769848.1"/>
</dbReference>
<evidence type="ECO:0000256" key="5">
    <source>
        <dbReference type="ARBA" id="ARBA00022490"/>
    </source>
</evidence>
<evidence type="ECO:0000313" key="21">
    <source>
        <dbReference type="Proteomes" id="UP000515135"/>
    </source>
</evidence>
<comment type="function">
    <text evidence="15">Required for normal cytokinesis during mitosis. Plays a role in the regulation of cell proliferation. May be a component of the chromosomal passenger complex (CPC), a complex that acts as a key regulator of mitosis. The CPC complex has essential functions at the centromere in ensuring correct chromosome alignment and segregation and is required for chromatin-induced microtubule stabilization and spindle assembly. Increases AURKB activity. Inhibits apoptosis induced by TGFB1. Overexpression induces swelling of mitochondria and reduces mitochondrial membrane potential.</text>
</comment>
<evidence type="ECO:0000256" key="7">
    <source>
        <dbReference type="ARBA" id="ARBA00022692"/>
    </source>
</evidence>
<dbReference type="InterPro" id="IPR008657">
    <property type="entry name" value="JTB"/>
</dbReference>
<evidence type="ECO:0000256" key="6">
    <source>
        <dbReference type="ARBA" id="ARBA00022618"/>
    </source>
</evidence>
<evidence type="ECO:0000256" key="8">
    <source>
        <dbReference type="ARBA" id="ARBA00022729"/>
    </source>
</evidence>
<dbReference type="GO" id="GO:0005739">
    <property type="term" value="C:mitochondrion"/>
    <property type="evidence" value="ECO:0007669"/>
    <property type="project" value="UniProtKB-SubCell"/>
</dbReference>
<dbReference type="OrthoDB" id="5971907at2759"/>
<keyword evidence="5" id="KW-0963">Cytoplasm</keyword>
<keyword evidence="9" id="KW-0498">Mitosis</keyword>
<dbReference type="Pfam" id="PF05439">
    <property type="entry name" value="JTB"/>
    <property type="match status" value="1"/>
</dbReference>
<keyword evidence="6" id="KW-0132">Cell division</keyword>
<evidence type="ECO:0000256" key="9">
    <source>
        <dbReference type="ARBA" id="ARBA00022776"/>
    </source>
</evidence>
<dbReference type="GO" id="GO:0005819">
    <property type="term" value="C:spindle"/>
    <property type="evidence" value="ECO:0007669"/>
    <property type="project" value="UniProtKB-SubCell"/>
</dbReference>
<evidence type="ECO:0000256" key="13">
    <source>
        <dbReference type="ARBA" id="ARBA00023212"/>
    </source>
</evidence>
<keyword evidence="13" id="KW-0206">Cytoskeleton</keyword>
<comment type="similarity">
    <text evidence="16">Belongs to the JTB family.</text>
</comment>
<evidence type="ECO:0000256" key="12">
    <source>
        <dbReference type="ARBA" id="ARBA00023136"/>
    </source>
</evidence>
<feature type="signal peptide" evidence="20">
    <location>
        <begin position="1"/>
        <end position="28"/>
    </location>
</feature>
<dbReference type="PANTHER" id="PTHR13041:SF3">
    <property type="entry name" value="PROTEIN JTB"/>
    <property type="match status" value="1"/>
</dbReference>
<dbReference type="FunFam" id="3.30.720.220:FF:000001">
    <property type="entry name" value="Jumping translocation breakpoint"/>
    <property type="match status" value="1"/>
</dbReference>
<evidence type="ECO:0000256" key="11">
    <source>
        <dbReference type="ARBA" id="ARBA00023128"/>
    </source>
</evidence>
<keyword evidence="11" id="KW-0496">Mitochondrion</keyword>
<dbReference type="GO" id="GO:0000281">
    <property type="term" value="P:mitotic cytokinesis"/>
    <property type="evidence" value="ECO:0007669"/>
    <property type="project" value="TreeGrafter"/>
</dbReference>
<evidence type="ECO:0000256" key="3">
    <source>
        <dbReference type="ARBA" id="ARBA00004300"/>
    </source>
</evidence>
<evidence type="ECO:0000256" key="2">
    <source>
        <dbReference type="ARBA" id="ARBA00004186"/>
    </source>
</evidence>
<dbReference type="GO" id="GO:0005813">
    <property type="term" value="C:centrosome"/>
    <property type="evidence" value="ECO:0007669"/>
    <property type="project" value="UniProtKB-SubCell"/>
</dbReference>
<keyword evidence="12 19" id="KW-0472">Membrane</keyword>
<evidence type="ECO:0000256" key="15">
    <source>
        <dbReference type="ARBA" id="ARBA00058368"/>
    </source>
</evidence>
<proteinExistence type="inferred from homology"/>
<dbReference type="Gene3D" id="3.30.720.220">
    <property type="match status" value="1"/>
</dbReference>
<gene>
    <name evidence="22" type="primary">LOC109470773</name>
</gene>
<dbReference type="GO" id="GO:0030496">
    <property type="term" value="C:midbody"/>
    <property type="evidence" value="ECO:0007669"/>
    <property type="project" value="TreeGrafter"/>
</dbReference>
<protein>
    <recommendedName>
        <fullName evidence="18">Protein JTB</fullName>
    </recommendedName>
</protein>
<reference evidence="22" key="1">
    <citation type="submission" date="2025-08" db="UniProtKB">
        <authorList>
            <consortium name="RefSeq"/>
        </authorList>
    </citation>
    <scope>IDENTIFICATION</scope>
    <source>
        <tissue evidence="22">Gonad</tissue>
    </source>
</reference>
<keyword evidence="21" id="KW-1185">Reference proteome</keyword>
<comment type="subunit">
    <text evidence="17">Interacts with AURKA, AURKB, BIRC5 and INCENP. May be a component of the CPC at least composed of BIRC5/survivin, CDCA8/borealin, INCENP and AURKB/Aurora-B.</text>
</comment>
<evidence type="ECO:0000256" key="14">
    <source>
        <dbReference type="ARBA" id="ARBA00023306"/>
    </source>
</evidence>
<dbReference type="GeneID" id="109470773"/>
<accession>A0A6P4Z2V8</accession>
<evidence type="ECO:0000256" key="4">
    <source>
        <dbReference type="ARBA" id="ARBA00004479"/>
    </source>
</evidence>
<evidence type="ECO:0000256" key="18">
    <source>
        <dbReference type="ARBA" id="ARBA00068227"/>
    </source>
</evidence>
<evidence type="ECO:0000256" key="1">
    <source>
        <dbReference type="ARBA" id="ARBA00004173"/>
    </source>
</evidence>
<keyword evidence="14" id="KW-0131">Cell cycle</keyword>
<dbReference type="GO" id="GO:0016020">
    <property type="term" value="C:membrane"/>
    <property type="evidence" value="ECO:0007669"/>
    <property type="project" value="UniProtKB-SubCell"/>
</dbReference>
<evidence type="ECO:0000256" key="17">
    <source>
        <dbReference type="ARBA" id="ARBA00063184"/>
    </source>
</evidence>
<keyword evidence="7 19" id="KW-0812">Transmembrane</keyword>
<name>A0A6P4Z2V8_BRABE</name>
<evidence type="ECO:0000313" key="22">
    <source>
        <dbReference type="RefSeq" id="XP_019625407.1"/>
    </source>
</evidence>
<feature type="transmembrane region" description="Helical" evidence="19">
    <location>
        <begin position="105"/>
        <end position="126"/>
    </location>
</feature>
<evidence type="ECO:0000256" key="19">
    <source>
        <dbReference type="SAM" id="Phobius"/>
    </source>
</evidence>
<dbReference type="AlphaFoldDB" id="A0A6P4Z2V8"/>
<dbReference type="KEGG" id="bbel:109470773"/>
<dbReference type="Proteomes" id="UP000515135">
    <property type="component" value="Unplaced"/>
</dbReference>
<organism evidence="21 22">
    <name type="scientific">Branchiostoma belcheri</name>
    <name type="common">Amphioxus</name>
    <dbReference type="NCBI Taxonomy" id="7741"/>
    <lineage>
        <taxon>Eukaryota</taxon>
        <taxon>Metazoa</taxon>
        <taxon>Chordata</taxon>
        <taxon>Cephalochordata</taxon>
        <taxon>Leptocardii</taxon>
        <taxon>Amphioxiformes</taxon>
        <taxon>Branchiostomatidae</taxon>
        <taxon>Branchiostoma</taxon>
    </lineage>
</organism>
<evidence type="ECO:0000256" key="10">
    <source>
        <dbReference type="ARBA" id="ARBA00022989"/>
    </source>
</evidence>